<evidence type="ECO:0000256" key="5">
    <source>
        <dbReference type="HAMAP-Rule" id="MF_02033"/>
    </source>
</evidence>
<keyword evidence="2 5" id="KW-0132">Cell division</keyword>
<dbReference type="InterPro" id="IPR043129">
    <property type="entry name" value="ATPase_NBD"/>
</dbReference>
<proteinExistence type="inferred from homology"/>
<dbReference type="SUPFAM" id="SSF53067">
    <property type="entry name" value="Actin-like ATPase domain"/>
    <property type="match status" value="2"/>
</dbReference>
<comment type="function">
    <text evidence="5 6">Cell division protein that is involved in the assembly of the Z ring. May serve as a membrane anchor for the Z ring.</text>
</comment>
<evidence type="ECO:0000256" key="3">
    <source>
        <dbReference type="ARBA" id="ARBA00023136"/>
    </source>
</evidence>
<evidence type="ECO:0000256" key="1">
    <source>
        <dbReference type="ARBA" id="ARBA00022475"/>
    </source>
</evidence>
<dbReference type="PIRSF" id="PIRSF003101">
    <property type="entry name" value="FtsA"/>
    <property type="match status" value="1"/>
</dbReference>
<reference evidence="8 9" key="1">
    <citation type="journal article" date="2014" name="Genome Announc.">
        <title>Complete Genome Sequence of Hyphomicrobium nitrativorans Strain NL23, a Denitrifying Bacterium Isolated from Biofilm of a Methanol-Fed Denitrification System Treating Seawater at the Montreal Biodome.</title>
        <authorList>
            <person name="Martineau C."/>
            <person name="Villeneuve C."/>
            <person name="Mauffrey F."/>
            <person name="Villemur R."/>
        </authorList>
    </citation>
    <scope>NUCLEOTIDE SEQUENCE [LARGE SCALE GENOMIC DNA]</scope>
    <source>
        <strain evidence="8">NL23</strain>
    </source>
</reference>
<sequence length="428" mass="45171">MSRERRWGSGTPKSVKGVLDIGTSKVACLIASVADASESGGAPASPRMRILGVGHQRAEGIKGGVVIDLDRAEQAVRAAVAQAERMAGVELTEVHLAVSCGRLKSHNFAARAEIAGGVVREADLGRMLDAGRTFAEQGGRSLVDMNEVALRIDGVPGARDPRGLAAREIAIDLHAVTADEAPLRNLLMVVGRCYLEVASLVAAPYASALAVTSEDERRLGVTAIDIGAGATSFAMFAEDRFVHAGAAPLGGAQITFDIARSLHTPLAEAERIKALYGTVIGAPSDERDVFSYPAAGEEDAVMHQRTRAELVDVIRPRVKAIVDHIRERLEACELSALAGRALVLTGGTSEMTGLADFAAAELGRPVRVARPQVVSGLPPAVSSSAFSTVVGLLLAETQARTGRWIYQGRDPQSESYLKRVGSWLREGF</sequence>
<evidence type="ECO:0000256" key="6">
    <source>
        <dbReference type="PIRNR" id="PIRNR003101"/>
    </source>
</evidence>
<dbReference type="Pfam" id="PF02491">
    <property type="entry name" value="SHS2_FTSA"/>
    <property type="match status" value="1"/>
</dbReference>
<dbReference type="HAMAP" id="MF_02033">
    <property type="entry name" value="FtsA"/>
    <property type="match status" value="1"/>
</dbReference>
<dbReference type="RefSeq" id="WP_023788569.1">
    <property type="nucleotide sequence ID" value="NC_022997.1"/>
</dbReference>
<dbReference type="GO" id="GO:0009898">
    <property type="term" value="C:cytoplasmic side of plasma membrane"/>
    <property type="evidence" value="ECO:0007669"/>
    <property type="project" value="UniProtKB-UniRule"/>
</dbReference>
<dbReference type="Gene3D" id="3.30.420.40">
    <property type="match status" value="1"/>
</dbReference>
<dbReference type="InterPro" id="IPR003494">
    <property type="entry name" value="SHS2_FtsA"/>
</dbReference>
<comment type="subcellular location">
    <subcellularLocation>
        <location evidence="5">Cell membrane</location>
        <topology evidence="5">Peripheral membrane protein</topology>
        <orientation evidence="5">Cytoplasmic side</orientation>
    </subcellularLocation>
    <text evidence="5">Localizes to the Z ring in an FtsZ-dependent manner. Targeted to the membrane through a conserved C-terminal amphipathic helix.</text>
</comment>
<dbReference type="EMBL" id="CP006912">
    <property type="protein sequence ID" value="AHB49621.1"/>
    <property type="molecule type" value="Genomic_DNA"/>
</dbReference>
<dbReference type="KEGG" id="hni:W911_16355"/>
<keyword evidence="9" id="KW-1185">Reference proteome</keyword>
<keyword evidence="3 5" id="KW-0472">Membrane</keyword>
<evidence type="ECO:0000256" key="2">
    <source>
        <dbReference type="ARBA" id="ARBA00022618"/>
    </source>
</evidence>
<dbReference type="OrthoDB" id="9810567at2"/>
<dbReference type="CDD" id="cd24048">
    <property type="entry name" value="ASKHA_NBD_FtsA"/>
    <property type="match status" value="1"/>
</dbReference>
<dbReference type="PANTHER" id="PTHR32432">
    <property type="entry name" value="CELL DIVISION PROTEIN FTSA-RELATED"/>
    <property type="match status" value="1"/>
</dbReference>
<dbReference type="InterPro" id="IPR020823">
    <property type="entry name" value="Cell_div_FtsA"/>
</dbReference>
<dbReference type="STRING" id="1029756.W911_16355"/>
<comment type="subunit">
    <text evidence="5">Self-interacts. Interacts with FtsZ.</text>
</comment>
<dbReference type="AlphaFoldDB" id="V5SFG3"/>
<dbReference type="SMART" id="SM00842">
    <property type="entry name" value="FtsA"/>
    <property type="match status" value="1"/>
</dbReference>
<gene>
    <name evidence="5" type="primary">ftsA</name>
    <name evidence="8" type="ORF">W911_16355</name>
</gene>
<feature type="domain" description="SHS2" evidence="7">
    <location>
        <begin position="16"/>
        <end position="211"/>
    </location>
</feature>
<keyword evidence="1 5" id="KW-1003">Cell membrane</keyword>
<dbReference type="Proteomes" id="UP000018542">
    <property type="component" value="Chromosome"/>
</dbReference>
<evidence type="ECO:0000313" key="9">
    <source>
        <dbReference type="Proteomes" id="UP000018542"/>
    </source>
</evidence>
<dbReference type="InterPro" id="IPR050696">
    <property type="entry name" value="FtsA/MreB"/>
</dbReference>
<protein>
    <recommendedName>
        <fullName evidence="5 6">Cell division protein FtsA</fullName>
    </recommendedName>
</protein>
<dbReference type="PATRIC" id="fig|1029756.8.peg.3406"/>
<organism evidence="8 9">
    <name type="scientific">Hyphomicrobium nitrativorans NL23</name>
    <dbReference type="NCBI Taxonomy" id="1029756"/>
    <lineage>
        <taxon>Bacteria</taxon>
        <taxon>Pseudomonadati</taxon>
        <taxon>Pseudomonadota</taxon>
        <taxon>Alphaproteobacteria</taxon>
        <taxon>Hyphomicrobiales</taxon>
        <taxon>Hyphomicrobiaceae</taxon>
        <taxon>Hyphomicrobium</taxon>
    </lineage>
</organism>
<dbReference type="GO" id="GO:0043093">
    <property type="term" value="P:FtsZ-dependent cytokinesis"/>
    <property type="evidence" value="ECO:0007669"/>
    <property type="project" value="UniProtKB-UniRule"/>
</dbReference>
<evidence type="ECO:0000256" key="4">
    <source>
        <dbReference type="ARBA" id="ARBA00023306"/>
    </source>
</evidence>
<dbReference type="PANTHER" id="PTHR32432:SF4">
    <property type="entry name" value="CELL DIVISION PROTEIN FTSA"/>
    <property type="match status" value="1"/>
</dbReference>
<evidence type="ECO:0000313" key="8">
    <source>
        <dbReference type="EMBL" id="AHB49621.1"/>
    </source>
</evidence>
<dbReference type="NCBIfam" id="TIGR01174">
    <property type="entry name" value="ftsA"/>
    <property type="match status" value="1"/>
</dbReference>
<comment type="similarity">
    <text evidence="5 6">Belongs to the FtsA/MreB family.</text>
</comment>
<keyword evidence="4 5" id="KW-0131">Cell cycle</keyword>
<dbReference type="Pfam" id="PF14450">
    <property type="entry name" value="FtsA"/>
    <property type="match status" value="1"/>
</dbReference>
<dbReference type="GO" id="GO:0032153">
    <property type="term" value="C:cell division site"/>
    <property type="evidence" value="ECO:0007669"/>
    <property type="project" value="UniProtKB-UniRule"/>
</dbReference>
<name>V5SFG3_9HYPH</name>
<dbReference type="HOGENOM" id="CLU_037850_3_0_5"/>
<accession>V5SFG3</accession>
<evidence type="ECO:0000259" key="7">
    <source>
        <dbReference type="SMART" id="SM00842"/>
    </source>
</evidence>